<keyword evidence="2" id="KW-1185">Reference proteome</keyword>
<protein>
    <submittedName>
        <fullName evidence="1">Uncharacterized protein</fullName>
    </submittedName>
</protein>
<dbReference type="Proteomes" id="UP000748756">
    <property type="component" value="Unassembled WGS sequence"/>
</dbReference>
<proteinExistence type="predicted"/>
<organism evidence="1 2">
    <name type="scientific">Linnemannia schmuckeri</name>
    <dbReference type="NCBI Taxonomy" id="64567"/>
    <lineage>
        <taxon>Eukaryota</taxon>
        <taxon>Fungi</taxon>
        <taxon>Fungi incertae sedis</taxon>
        <taxon>Mucoromycota</taxon>
        <taxon>Mortierellomycotina</taxon>
        <taxon>Mortierellomycetes</taxon>
        <taxon>Mortierellales</taxon>
        <taxon>Mortierellaceae</taxon>
        <taxon>Linnemannia</taxon>
    </lineage>
</organism>
<comment type="caution">
    <text evidence="1">The sequence shown here is derived from an EMBL/GenBank/DDBJ whole genome shotgun (WGS) entry which is preliminary data.</text>
</comment>
<gene>
    <name evidence="1" type="ORF">BG015_007182</name>
</gene>
<dbReference type="AlphaFoldDB" id="A0A9P5VBB5"/>
<sequence>MHQTCLEGQRPHCLVRQVWRFGVENKETFQPGDETRDLVLVSILQLTATFLSSADSHPCLVLHRRPSLQLHRHQGHLLNSIYKDP</sequence>
<evidence type="ECO:0000313" key="2">
    <source>
        <dbReference type="Proteomes" id="UP000748756"/>
    </source>
</evidence>
<reference evidence="1" key="1">
    <citation type="journal article" date="2020" name="Fungal Divers.">
        <title>Resolving the Mortierellaceae phylogeny through synthesis of multi-gene phylogenetics and phylogenomics.</title>
        <authorList>
            <person name="Vandepol N."/>
            <person name="Liber J."/>
            <person name="Desiro A."/>
            <person name="Na H."/>
            <person name="Kennedy M."/>
            <person name="Barry K."/>
            <person name="Grigoriev I.V."/>
            <person name="Miller A.N."/>
            <person name="O'Donnell K."/>
            <person name="Stajich J.E."/>
            <person name="Bonito G."/>
        </authorList>
    </citation>
    <scope>NUCLEOTIDE SEQUENCE</scope>
    <source>
        <strain evidence="1">NRRL 6426</strain>
    </source>
</reference>
<dbReference type="EMBL" id="JAAAUQ010000361">
    <property type="protein sequence ID" value="KAF9151010.1"/>
    <property type="molecule type" value="Genomic_DNA"/>
</dbReference>
<accession>A0A9P5VBB5</accession>
<name>A0A9P5VBB5_9FUNG</name>
<evidence type="ECO:0000313" key="1">
    <source>
        <dbReference type="EMBL" id="KAF9151010.1"/>
    </source>
</evidence>